<dbReference type="GO" id="GO:0005886">
    <property type="term" value="C:plasma membrane"/>
    <property type="evidence" value="ECO:0007669"/>
    <property type="project" value="UniProtKB-SubCell"/>
</dbReference>
<comment type="subcellular location">
    <subcellularLocation>
        <location evidence="1 7">Cell membrane</location>
        <topology evidence="1 7">Multi-pass membrane protein</topology>
    </subcellularLocation>
</comment>
<evidence type="ECO:0000313" key="9">
    <source>
        <dbReference type="EMBL" id="HIW02995.1"/>
    </source>
</evidence>
<feature type="transmembrane region" description="Helical" evidence="7">
    <location>
        <begin position="84"/>
        <end position="113"/>
    </location>
</feature>
<dbReference type="InterPro" id="IPR000515">
    <property type="entry name" value="MetI-like"/>
</dbReference>
<feature type="transmembrane region" description="Helical" evidence="7">
    <location>
        <begin position="248"/>
        <end position="270"/>
    </location>
</feature>
<dbReference type="InterPro" id="IPR035906">
    <property type="entry name" value="MetI-like_sf"/>
</dbReference>
<dbReference type="CDD" id="cd06261">
    <property type="entry name" value="TM_PBP2"/>
    <property type="match status" value="1"/>
</dbReference>
<evidence type="ECO:0000256" key="3">
    <source>
        <dbReference type="ARBA" id="ARBA00022475"/>
    </source>
</evidence>
<protein>
    <submittedName>
        <fullName evidence="9">ABC transporter permease</fullName>
    </submittedName>
</protein>
<evidence type="ECO:0000256" key="2">
    <source>
        <dbReference type="ARBA" id="ARBA00022448"/>
    </source>
</evidence>
<evidence type="ECO:0000256" key="6">
    <source>
        <dbReference type="ARBA" id="ARBA00023136"/>
    </source>
</evidence>
<dbReference type="EMBL" id="DXHS01000110">
    <property type="protein sequence ID" value="HIW02995.1"/>
    <property type="molecule type" value="Genomic_DNA"/>
</dbReference>
<reference evidence="9" key="2">
    <citation type="submission" date="2021-04" db="EMBL/GenBank/DDBJ databases">
        <authorList>
            <person name="Gilroy R."/>
        </authorList>
    </citation>
    <scope>NUCLEOTIDE SEQUENCE</scope>
    <source>
        <strain evidence="9">12435</strain>
    </source>
</reference>
<dbReference type="Proteomes" id="UP000823990">
    <property type="component" value="Unassembled WGS sequence"/>
</dbReference>
<evidence type="ECO:0000313" key="10">
    <source>
        <dbReference type="Proteomes" id="UP000823990"/>
    </source>
</evidence>
<keyword evidence="2 7" id="KW-0813">Transport</keyword>
<keyword evidence="5 7" id="KW-1133">Transmembrane helix</keyword>
<proteinExistence type="inferred from homology"/>
<evidence type="ECO:0000256" key="1">
    <source>
        <dbReference type="ARBA" id="ARBA00004651"/>
    </source>
</evidence>
<comment type="caution">
    <text evidence="9">The sequence shown here is derived from an EMBL/GenBank/DDBJ whole genome shotgun (WGS) entry which is preliminary data.</text>
</comment>
<evidence type="ECO:0000256" key="7">
    <source>
        <dbReference type="RuleBase" id="RU363032"/>
    </source>
</evidence>
<evidence type="ECO:0000259" key="8">
    <source>
        <dbReference type="PROSITE" id="PS50928"/>
    </source>
</evidence>
<dbReference type="PANTHER" id="PTHR30151:SF19">
    <property type="entry name" value="ABC TRANSPORTER PERMEASE"/>
    <property type="match status" value="1"/>
</dbReference>
<feature type="domain" description="ABC transmembrane type-1" evidence="8">
    <location>
        <begin position="87"/>
        <end position="275"/>
    </location>
</feature>
<gene>
    <name evidence="9" type="ORF">H9892_06615</name>
</gene>
<dbReference type="AlphaFoldDB" id="A0A9D1Q0I1"/>
<keyword evidence="6 7" id="KW-0472">Membrane</keyword>
<reference evidence="9" key="1">
    <citation type="journal article" date="2021" name="PeerJ">
        <title>Extensive microbial diversity within the chicken gut microbiome revealed by metagenomics and culture.</title>
        <authorList>
            <person name="Gilroy R."/>
            <person name="Ravi A."/>
            <person name="Getino M."/>
            <person name="Pursley I."/>
            <person name="Horton D.L."/>
            <person name="Alikhan N.F."/>
            <person name="Baker D."/>
            <person name="Gharbi K."/>
            <person name="Hall N."/>
            <person name="Watson M."/>
            <person name="Adriaenssens E.M."/>
            <person name="Foster-Nyarko E."/>
            <person name="Jarju S."/>
            <person name="Secka A."/>
            <person name="Antonio M."/>
            <person name="Oren A."/>
            <person name="Chaudhuri R.R."/>
            <person name="La Ragione R."/>
            <person name="Hildebrand F."/>
            <person name="Pallen M.J."/>
        </authorList>
    </citation>
    <scope>NUCLEOTIDE SEQUENCE</scope>
    <source>
        <strain evidence="9">12435</strain>
    </source>
</reference>
<dbReference type="Gene3D" id="1.10.3720.10">
    <property type="entry name" value="MetI-like"/>
    <property type="match status" value="1"/>
</dbReference>
<sequence>MTKDDRQEKQKKKARGQPLSPHEKYLLGVKRGKMLVRLWQLLVLVALIGLWELLTAVGVMDAFFMSSPSRIVRTFAELMTDGFMYHIGVTLLECVIGFTVSMAVGCVIAVLLWLSPLARRISEPYLVVLNALPKIALGPLLIIWVGSGSKAIVLMAVLICVIVTIISVLEGLRSTAPDKLLLLRSMGASRLQMLRYAVLPSALPTLLSVLKINVGLSWVGTIMGEYLVSGAGLGYLIVYGGQVFDTDLVMTATVTLCVLAALMYGAVALAEKLLAGRRKKRRAADKVNASERPDNGI</sequence>
<feature type="transmembrane region" description="Helical" evidence="7">
    <location>
        <begin position="125"/>
        <end position="145"/>
    </location>
</feature>
<dbReference type="PROSITE" id="PS50928">
    <property type="entry name" value="ABC_TM1"/>
    <property type="match status" value="1"/>
</dbReference>
<accession>A0A9D1Q0I1</accession>
<keyword evidence="4 7" id="KW-0812">Transmembrane</keyword>
<evidence type="ECO:0000256" key="5">
    <source>
        <dbReference type="ARBA" id="ARBA00022989"/>
    </source>
</evidence>
<organism evidence="9 10">
    <name type="scientific">Candidatus Protoclostridium stercorigallinarum</name>
    <dbReference type="NCBI Taxonomy" id="2838741"/>
    <lineage>
        <taxon>Bacteria</taxon>
        <taxon>Bacillati</taxon>
        <taxon>Bacillota</taxon>
        <taxon>Clostridia</taxon>
        <taxon>Candidatus Protoclostridium</taxon>
    </lineage>
</organism>
<dbReference type="PANTHER" id="PTHR30151">
    <property type="entry name" value="ALKANE SULFONATE ABC TRANSPORTER-RELATED, MEMBRANE SUBUNIT"/>
    <property type="match status" value="1"/>
</dbReference>
<comment type="similarity">
    <text evidence="7">Belongs to the binding-protein-dependent transport system permease family.</text>
</comment>
<feature type="transmembrane region" description="Helical" evidence="7">
    <location>
        <begin position="41"/>
        <end position="64"/>
    </location>
</feature>
<evidence type="ECO:0000256" key="4">
    <source>
        <dbReference type="ARBA" id="ARBA00022692"/>
    </source>
</evidence>
<dbReference type="GO" id="GO:0055085">
    <property type="term" value="P:transmembrane transport"/>
    <property type="evidence" value="ECO:0007669"/>
    <property type="project" value="InterPro"/>
</dbReference>
<dbReference type="SUPFAM" id="SSF161098">
    <property type="entry name" value="MetI-like"/>
    <property type="match status" value="1"/>
</dbReference>
<feature type="transmembrane region" description="Helical" evidence="7">
    <location>
        <begin position="151"/>
        <end position="172"/>
    </location>
</feature>
<dbReference type="Pfam" id="PF00528">
    <property type="entry name" value="BPD_transp_1"/>
    <property type="match status" value="1"/>
</dbReference>
<keyword evidence="3" id="KW-1003">Cell membrane</keyword>
<name>A0A9D1Q0I1_9FIRM</name>